<evidence type="ECO:0000256" key="4">
    <source>
        <dbReference type="ARBA" id="ARBA00022989"/>
    </source>
</evidence>
<dbReference type="Pfam" id="PF06271">
    <property type="entry name" value="RDD"/>
    <property type="match status" value="1"/>
</dbReference>
<evidence type="ECO:0000313" key="9">
    <source>
        <dbReference type="Proteomes" id="UP001157133"/>
    </source>
</evidence>
<evidence type="ECO:0000256" key="5">
    <source>
        <dbReference type="ARBA" id="ARBA00023136"/>
    </source>
</evidence>
<evidence type="ECO:0000256" key="1">
    <source>
        <dbReference type="ARBA" id="ARBA00004651"/>
    </source>
</evidence>
<dbReference type="PANTHER" id="PTHR36115:SF6">
    <property type="entry name" value="PROLINE-RICH ANTIGEN HOMOLOG"/>
    <property type="match status" value="1"/>
</dbReference>
<reference evidence="8 9" key="1">
    <citation type="submission" date="2023-03" db="EMBL/GenBank/DDBJ databases">
        <title>Draft genome sequence of Thalassotalea eurytherma JCM 18482T.</title>
        <authorList>
            <person name="Sawabe T."/>
        </authorList>
    </citation>
    <scope>NUCLEOTIDE SEQUENCE [LARGE SCALE GENOMIC DNA]</scope>
    <source>
        <strain evidence="8 9">JCM 18482</strain>
    </source>
</reference>
<evidence type="ECO:0000313" key="8">
    <source>
        <dbReference type="EMBL" id="GLX81993.1"/>
    </source>
</evidence>
<feature type="domain" description="RDD" evidence="7">
    <location>
        <begin position="313"/>
        <end position="393"/>
    </location>
</feature>
<dbReference type="RefSeq" id="WP_284207336.1">
    <property type="nucleotide sequence ID" value="NZ_BSSU01000006.1"/>
</dbReference>
<name>A0ABQ6H1C0_9GAMM</name>
<keyword evidence="3 6" id="KW-0812">Transmembrane</keyword>
<keyword evidence="4 6" id="KW-1133">Transmembrane helix</keyword>
<evidence type="ECO:0000256" key="2">
    <source>
        <dbReference type="ARBA" id="ARBA00022475"/>
    </source>
</evidence>
<keyword evidence="9" id="KW-1185">Reference proteome</keyword>
<sequence length="418" mass="46364">MSENNNKTEHPLKDEQQANEAILSKNDTMKVLTPFAFKVDQSLFGLSLATPSRRLIALCIDLFLVALLSDAPGELLAIFLAITFYRVSKVKFDNSLHAQADGRAVKGRKRKKFARWLSAFFLFIALINILPALIDPINQSEQVVETSNTEPVLQNDEELSVEQAIALTATTGVIIKTMHDNPCETLTCWQEALPKQLSLLDGIPFKQKVLSELYEELADNTTLSEDDKRQLAAFLVEYHQQHLLTTEQEAVQKQSEAIETNDTALTSEINIDENSELANAQAPQVVDVEPSETKKSKPVYSIVKYIEGLIQDLGLGFGWAAFYFTVFTSAWHGQTPGKKLLGIRVIQLDGTPLSLWDSFGRYGGYGAGIATGMLGFLQVFWDANRQAIHDKISATVVIDHERKSTSVSTVDNATKNEA</sequence>
<keyword evidence="2" id="KW-1003">Cell membrane</keyword>
<dbReference type="EMBL" id="BSSU01000006">
    <property type="protein sequence ID" value="GLX81993.1"/>
    <property type="molecule type" value="Genomic_DNA"/>
</dbReference>
<organism evidence="8 9">
    <name type="scientific">Thalassotalea eurytherma</name>
    <dbReference type="NCBI Taxonomy" id="1144278"/>
    <lineage>
        <taxon>Bacteria</taxon>
        <taxon>Pseudomonadati</taxon>
        <taxon>Pseudomonadota</taxon>
        <taxon>Gammaproteobacteria</taxon>
        <taxon>Alteromonadales</taxon>
        <taxon>Colwelliaceae</taxon>
        <taxon>Thalassotalea</taxon>
    </lineage>
</organism>
<evidence type="ECO:0000256" key="6">
    <source>
        <dbReference type="SAM" id="Phobius"/>
    </source>
</evidence>
<accession>A0ABQ6H1C0</accession>
<dbReference type="InterPro" id="IPR051791">
    <property type="entry name" value="Pra-immunoreactive"/>
</dbReference>
<comment type="subcellular location">
    <subcellularLocation>
        <location evidence="1">Cell membrane</location>
        <topology evidence="1">Multi-pass membrane protein</topology>
    </subcellularLocation>
</comment>
<gene>
    <name evidence="8" type="ORF">theurythT_14450</name>
</gene>
<dbReference type="InterPro" id="IPR010432">
    <property type="entry name" value="RDD"/>
</dbReference>
<proteinExistence type="predicted"/>
<feature type="transmembrane region" description="Helical" evidence="6">
    <location>
        <begin position="55"/>
        <end position="85"/>
    </location>
</feature>
<dbReference type="Proteomes" id="UP001157133">
    <property type="component" value="Unassembled WGS sequence"/>
</dbReference>
<evidence type="ECO:0000259" key="7">
    <source>
        <dbReference type="Pfam" id="PF06271"/>
    </source>
</evidence>
<dbReference type="PANTHER" id="PTHR36115">
    <property type="entry name" value="PROLINE-RICH ANTIGEN HOMOLOG-RELATED"/>
    <property type="match status" value="1"/>
</dbReference>
<protein>
    <submittedName>
        <fullName evidence="8">RDD domain protein</fullName>
    </submittedName>
</protein>
<comment type="caution">
    <text evidence="8">The sequence shown here is derived from an EMBL/GenBank/DDBJ whole genome shotgun (WGS) entry which is preliminary data.</text>
</comment>
<feature type="transmembrane region" description="Helical" evidence="6">
    <location>
        <begin position="113"/>
        <end position="134"/>
    </location>
</feature>
<keyword evidence="5 6" id="KW-0472">Membrane</keyword>
<evidence type="ECO:0000256" key="3">
    <source>
        <dbReference type="ARBA" id="ARBA00022692"/>
    </source>
</evidence>